<dbReference type="GO" id="GO:0006654">
    <property type="term" value="P:phosphatidic acid biosynthetic process"/>
    <property type="evidence" value="ECO:0007669"/>
    <property type="project" value="TreeGrafter"/>
</dbReference>
<dbReference type="CDD" id="cd07989">
    <property type="entry name" value="LPLAT_AGPAT-like"/>
    <property type="match status" value="1"/>
</dbReference>
<dbReference type="PANTHER" id="PTHR10434:SF40">
    <property type="entry name" value="1-ACYL-SN-GLYCEROL-3-PHOSPHATE ACYLTRANSFERASE"/>
    <property type="match status" value="1"/>
</dbReference>
<evidence type="ECO:0000256" key="1">
    <source>
        <dbReference type="ARBA" id="ARBA00005189"/>
    </source>
</evidence>
<dbReference type="Proteomes" id="UP000323502">
    <property type="component" value="Unassembled WGS sequence"/>
</dbReference>
<evidence type="ECO:0000256" key="2">
    <source>
        <dbReference type="ARBA" id="ARBA00022679"/>
    </source>
</evidence>
<dbReference type="GO" id="GO:0003841">
    <property type="term" value="F:1-acylglycerol-3-phosphate O-acyltransferase activity"/>
    <property type="evidence" value="ECO:0007669"/>
    <property type="project" value="TreeGrafter"/>
</dbReference>
<comment type="pathway">
    <text evidence="1">Lipid metabolism.</text>
</comment>
<evidence type="ECO:0000256" key="3">
    <source>
        <dbReference type="ARBA" id="ARBA00023315"/>
    </source>
</evidence>
<proteinExistence type="predicted"/>
<dbReference type="InterPro" id="IPR002123">
    <property type="entry name" value="Plipid/glycerol_acylTrfase"/>
</dbReference>
<organism evidence="5 6">
    <name type="scientific">Sphingomonas carotinifaciens</name>
    <dbReference type="NCBI Taxonomy" id="1166323"/>
    <lineage>
        <taxon>Bacteria</taxon>
        <taxon>Pseudomonadati</taxon>
        <taxon>Pseudomonadota</taxon>
        <taxon>Alphaproteobacteria</taxon>
        <taxon>Sphingomonadales</taxon>
        <taxon>Sphingomonadaceae</taxon>
        <taxon>Sphingomonas</taxon>
    </lineage>
</organism>
<reference evidence="5 6" key="1">
    <citation type="submission" date="2016-10" db="EMBL/GenBank/DDBJ databases">
        <authorList>
            <person name="Varghese N."/>
            <person name="Submissions S."/>
        </authorList>
    </citation>
    <scope>NUCLEOTIDE SEQUENCE [LARGE SCALE GENOMIC DNA]</scope>
    <source>
        <strain evidence="5 6">S7-754</strain>
    </source>
</reference>
<dbReference type="Pfam" id="PF01553">
    <property type="entry name" value="Acyltransferase"/>
    <property type="match status" value="1"/>
</dbReference>
<evidence type="ECO:0000313" key="6">
    <source>
        <dbReference type="Proteomes" id="UP000323502"/>
    </source>
</evidence>
<name>A0A1G7N3E0_9SPHN</name>
<dbReference type="SUPFAM" id="SSF69593">
    <property type="entry name" value="Glycerol-3-phosphate (1)-acyltransferase"/>
    <property type="match status" value="1"/>
</dbReference>
<gene>
    <name evidence="5" type="ORF">SAMN05216557_10529</name>
</gene>
<feature type="domain" description="Phospholipid/glycerol acyltransferase" evidence="4">
    <location>
        <begin position="75"/>
        <end position="189"/>
    </location>
</feature>
<dbReference type="EMBL" id="FNBI01000005">
    <property type="protein sequence ID" value="SDF68578.1"/>
    <property type="molecule type" value="Genomic_DNA"/>
</dbReference>
<keyword evidence="2 5" id="KW-0808">Transferase</keyword>
<evidence type="ECO:0000259" key="4">
    <source>
        <dbReference type="SMART" id="SM00563"/>
    </source>
</evidence>
<accession>A0A1G7N3E0</accession>
<keyword evidence="3 5" id="KW-0012">Acyltransferase</keyword>
<evidence type="ECO:0000313" key="5">
    <source>
        <dbReference type="EMBL" id="SDF68578.1"/>
    </source>
</evidence>
<dbReference type="AlphaFoldDB" id="A0A1G7N3E0"/>
<sequence length="232" mass="25058">MGGVRVVIALRNLVFACIFYPVSLFFAASAPVAAFIGQSAMIDHATRWTRFHNWATRVLLGITIRVEGTRPAGPALYPAKHQAMFETLALQALLDGPAIVLKQELADLPIWGWAARRYGAIVVDRDASARALRGMMRDAAAAVAVGRAILIFPEGTRVAPGEQPPLKPGFAGLYRMLKLPVVPVATDSGVVWPRKGLKRPGVITLRFGEVIPPGLDRAEIEARVHAAINVLD</sequence>
<protein>
    <submittedName>
        <fullName evidence="5">1-acyl-sn-glycerol-3-phosphate acyltransferase</fullName>
    </submittedName>
</protein>
<dbReference type="PANTHER" id="PTHR10434">
    <property type="entry name" value="1-ACYL-SN-GLYCEROL-3-PHOSPHATE ACYLTRANSFERASE"/>
    <property type="match status" value="1"/>
</dbReference>
<keyword evidence="6" id="KW-1185">Reference proteome</keyword>
<dbReference type="SMART" id="SM00563">
    <property type="entry name" value="PlsC"/>
    <property type="match status" value="1"/>
</dbReference>